<dbReference type="PANTHER" id="PTHR12933">
    <property type="entry name" value="ORF PROTEIN-RELATED"/>
    <property type="match status" value="1"/>
</dbReference>
<feature type="region of interest" description="Disordered" evidence="10">
    <location>
        <begin position="1"/>
        <end position="71"/>
    </location>
</feature>
<evidence type="ECO:0000259" key="12">
    <source>
        <dbReference type="Pfam" id="PF22916"/>
    </source>
</evidence>
<evidence type="ECO:0000313" key="14">
    <source>
        <dbReference type="Proteomes" id="UP000292447"/>
    </source>
</evidence>
<feature type="region of interest" description="Disordered" evidence="10">
    <location>
        <begin position="88"/>
        <end position="116"/>
    </location>
</feature>
<comment type="function">
    <text evidence="1 9">DEAD-box RNA helicase-like protein required for pre-18S rRNA processing, specifically at sites A0, A1, and A2.</text>
</comment>
<dbReference type="AlphaFoldDB" id="A0A4P6XXW7"/>
<dbReference type="PANTHER" id="PTHR12933:SF0">
    <property type="entry name" value="U3 SMALL NUCLEOLAR RNA-ASSOCIATED PROTEIN 25 HOMOLOG"/>
    <property type="match status" value="1"/>
</dbReference>
<accession>A0A4P6XXW7</accession>
<dbReference type="Gene3D" id="3.40.50.300">
    <property type="entry name" value="P-loop containing nucleotide triphosphate hydrolases"/>
    <property type="match status" value="1"/>
</dbReference>
<gene>
    <name evidence="13" type="primary">MPUL0F05430</name>
    <name evidence="13" type="ORF">METSCH_F05430</name>
</gene>
<keyword evidence="14" id="KW-1185">Reference proteome</keyword>
<keyword evidence="6 9" id="KW-0698">rRNA processing</keyword>
<dbReference type="Pfam" id="PF06862">
    <property type="entry name" value="Utp25_C"/>
    <property type="match status" value="1"/>
</dbReference>
<keyword evidence="7 9" id="KW-0539">Nucleus</keyword>
<proteinExistence type="inferred from homology"/>
<evidence type="ECO:0000313" key="13">
    <source>
        <dbReference type="EMBL" id="QBM90954.1"/>
    </source>
</evidence>
<dbReference type="InterPro" id="IPR053939">
    <property type="entry name" value="UTP25_C"/>
</dbReference>
<reference evidence="14" key="1">
    <citation type="submission" date="2019-03" db="EMBL/GenBank/DDBJ databases">
        <title>Snf2 controls pulcherriminic acid biosynthesis and connects pigmentation and antifungal activity of the yeast Metschnikowia pulcherrima.</title>
        <authorList>
            <person name="Gore-Lloyd D."/>
            <person name="Sumann I."/>
            <person name="Brachmann A.O."/>
            <person name="Schneeberger K."/>
            <person name="Ortiz-Merino R.A."/>
            <person name="Moreno-Beltran M."/>
            <person name="Schlaefli M."/>
            <person name="Kirner P."/>
            <person name="Santos Kron A."/>
            <person name="Wolfe K.H."/>
            <person name="Piel J."/>
            <person name="Ahrens C.H."/>
            <person name="Henk D."/>
            <person name="Freimoser F.M."/>
        </authorList>
    </citation>
    <scope>NUCLEOTIDE SEQUENCE [LARGE SCALE GENOMIC DNA]</scope>
    <source>
        <strain evidence="14">APC 1.2</strain>
    </source>
</reference>
<evidence type="ECO:0000256" key="10">
    <source>
        <dbReference type="SAM" id="MobiDB-lite"/>
    </source>
</evidence>
<dbReference type="InterPro" id="IPR010678">
    <property type="entry name" value="UTP25"/>
</dbReference>
<organism evidence="13 14">
    <name type="scientific">Metschnikowia aff. pulcherrima</name>
    <dbReference type="NCBI Taxonomy" id="2163413"/>
    <lineage>
        <taxon>Eukaryota</taxon>
        <taxon>Fungi</taxon>
        <taxon>Dikarya</taxon>
        <taxon>Ascomycota</taxon>
        <taxon>Saccharomycotina</taxon>
        <taxon>Pichiomycetes</taxon>
        <taxon>Metschnikowiaceae</taxon>
        <taxon>Metschnikowia</taxon>
    </lineage>
</organism>
<feature type="compositionally biased region" description="Basic and acidic residues" evidence="10">
    <location>
        <begin position="88"/>
        <end position="107"/>
    </location>
</feature>
<sequence length="736" mass="84898">MAPPKRKNFSEKSLKHEAKKHRPNHGRQQLRHVTRTARRDRPVETEPADEPSLLEDETNEGQSESYSLKKFQDGKAYDALLTLLKAEQKMTEKPQKHAETLESHDDPVSDDEDAIAGAKFAESSDEDAESDFAEFSDAENDANLDLEAGEDGSLGAHNKTSEKLAQDPFEAHFNLVSDEKIEQESKAMQGVRWPVVEKRPVDPLAHLAYLATVQMPPQGPISNCTVENATNFSGFSTVKSRVRSEYLAKYPDTMKPLDATLFREMLEYKDISFPYQNYKNHSYQKLYLTHVLNHTYKTRDRIIKNNEKIRAYTDALKNGTLKPGAVEPELRDQGFTRPKVLILLPTRNAAYEVVEQLIKLLGSEQQENRKKFKLQFYLEGAPPETKPADFRHMFKGNLSDFFSLGVKFTRKTVKLYSSFFNSDVLIASPIGLSMILEDPKQAKREYDFLSSIEILIVDHANQIEMQNWDHVGTVFKYLNKIPKNFHGADFSRIRMWSINDQARYLRQTMVFSEFVTPNVNNVLSRSLNLAGRVRYRSEITLKTCIMNSVGLKIKQIFQRFDSPDPQTNHEARYKFFVNTVLPSLLKQSSYEDGFLIYIPSYFDYVRVKAYMKAHTKYYFASIDEYASKPKVSRARHNFAAGKIKILLYTERMHHFRRYELAGVKNVLIYEPPANPLFYKELLRFVGKSIYNEQADVDLSFVKTLYSKWDATALERIVGNERAPVLCNAVNELYEFR</sequence>
<evidence type="ECO:0000256" key="1">
    <source>
        <dbReference type="ARBA" id="ARBA00002883"/>
    </source>
</evidence>
<comment type="subunit">
    <text evidence="9">Component of the ribosomal small subunit (SSU) processome composed of at least 40 protein subunits and snoRNA U3.</text>
</comment>
<evidence type="ECO:0000256" key="4">
    <source>
        <dbReference type="ARBA" id="ARBA00015422"/>
    </source>
</evidence>
<evidence type="ECO:0000256" key="3">
    <source>
        <dbReference type="ARBA" id="ARBA00009223"/>
    </source>
</evidence>
<comment type="similarity">
    <text evidence="3 9">Belongs to the UTP25 family.</text>
</comment>
<name>A0A4P6XXW7_9ASCO</name>
<evidence type="ECO:0000256" key="2">
    <source>
        <dbReference type="ARBA" id="ARBA00004604"/>
    </source>
</evidence>
<dbReference type="GO" id="GO:0034511">
    <property type="term" value="F:U3 snoRNA binding"/>
    <property type="evidence" value="ECO:0007669"/>
    <property type="project" value="InterPro"/>
</dbReference>
<feature type="compositionally biased region" description="Basic residues" evidence="10">
    <location>
        <begin position="17"/>
        <end position="36"/>
    </location>
</feature>
<dbReference type="Pfam" id="PF22916">
    <property type="entry name" value="UTP25_NTPase-like"/>
    <property type="match status" value="1"/>
</dbReference>
<dbReference type="InterPro" id="IPR027417">
    <property type="entry name" value="P-loop_NTPase"/>
</dbReference>
<evidence type="ECO:0000256" key="8">
    <source>
        <dbReference type="ARBA" id="ARBA00023274"/>
    </source>
</evidence>
<dbReference type="GO" id="GO:0019843">
    <property type="term" value="F:rRNA binding"/>
    <property type="evidence" value="ECO:0007669"/>
    <property type="project" value="TreeGrafter"/>
</dbReference>
<dbReference type="Proteomes" id="UP000292447">
    <property type="component" value="Chromosome VI"/>
</dbReference>
<feature type="compositionally biased region" description="Acidic residues" evidence="10">
    <location>
        <begin position="46"/>
        <end position="59"/>
    </location>
</feature>
<evidence type="ECO:0000256" key="9">
    <source>
        <dbReference type="RuleBase" id="RU365070"/>
    </source>
</evidence>
<evidence type="ECO:0000256" key="5">
    <source>
        <dbReference type="ARBA" id="ARBA00022517"/>
    </source>
</evidence>
<evidence type="ECO:0000256" key="7">
    <source>
        <dbReference type="ARBA" id="ARBA00023242"/>
    </source>
</evidence>
<protein>
    <recommendedName>
        <fullName evidence="4 9">U3 small nucleolar RNA-associated protein 25</fullName>
        <shortName evidence="9">U3 snoRNA-associated protein 25</shortName>
    </recommendedName>
</protein>
<feature type="domain" description="UTP25 C-terminal" evidence="11">
    <location>
        <begin position="546"/>
        <end position="735"/>
    </location>
</feature>
<evidence type="ECO:0000256" key="6">
    <source>
        <dbReference type="ARBA" id="ARBA00022552"/>
    </source>
</evidence>
<comment type="subcellular location">
    <subcellularLocation>
        <location evidence="2 9">Nucleus</location>
        <location evidence="2 9">Nucleolus</location>
    </subcellularLocation>
</comment>
<feature type="domain" description="UTP25 NTP hydrolase-like" evidence="12">
    <location>
        <begin position="268"/>
        <end position="533"/>
    </location>
</feature>
<dbReference type="GO" id="GO:0000462">
    <property type="term" value="P:maturation of SSU-rRNA from tricistronic rRNA transcript (SSU-rRNA, 5.8S rRNA, LSU-rRNA)"/>
    <property type="evidence" value="ECO:0007669"/>
    <property type="project" value="TreeGrafter"/>
</dbReference>
<dbReference type="STRING" id="2163413.A0A4P6XXW7"/>
<evidence type="ECO:0000259" key="11">
    <source>
        <dbReference type="Pfam" id="PF06862"/>
    </source>
</evidence>
<dbReference type="InterPro" id="IPR053940">
    <property type="entry name" value="UTP25_NTPase-like"/>
</dbReference>
<dbReference type="GO" id="GO:0032040">
    <property type="term" value="C:small-subunit processome"/>
    <property type="evidence" value="ECO:0007669"/>
    <property type="project" value="TreeGrafter"/>
</dbReference>
<dbReference type="EMBL" id="CP034461">
    <property type="protein sequence ID" value="QBM90954.1"/>
    <property type="molecule type" value="Genomic_DNA"/>
</dbReference>
<keyword evidence="5 9" id="KW-0690">Ribosome biogenesis</keyword>
<keyword evidence="8 9" id="KW-0687">Ribonucleoprotein</keyword>